<feature type="compositionally biased region" description="Low complexity" evidence="1">
    <location>
        <begin position="291"/>
        <end position="302"/>
    </location>
</feature>
<dbReference type="PANTHER" id="PTHR31060">
    <property type="entry name" value="OSJNBA0011J08.25 PROTEIN-RELATED"/>
    <property type="match status" value="1"/>
</dbReference>
<feature type="region of interest" description="Disordered" evidence="1">
    <location>
        <begin position="341"/>
        <end position="363"/>
    </location>
</feature>
<reference evidence="2 3" key="1">
    <citation type="journal article" date="2018" name="Science">
        <title>The opium poppy genome and morphinan production.</title>
        <authorList>
            <person name="Guo L."/>
            <person name="Winzer T."/>
            <person name="Yang X."/>
            <person name="Li Y."/>
            <person name="Ning Z."/>
            <person name="He Z."/>
            <person name="Teodor R."/>
            <person name="Lu Y."/>
            <person name="Bowser T.A."/>
            <person name="Graham I.A."/>
            <person name="Ye K."/>
        </authorList>
    </citation>
    <scope>NUCLEOTIDE SEQUENCE [LARGE SCALE GENOMIC DNA]</scope>
    <source>
        <strain evidence="3">cv. HN1</strain>
        <tissue evidence="2">Leaves</tissue>
    </source>
</reference>
<dbReference type="Gramene" id="RZC84687">
    <property type="protein sequence ID" value="RZC84687"/>
    <property type="gene ID" value="C5167_047475"/>
</dbReference>
<proteinExistence type="predicted"/>
<dbReference type="InterPro" id="IPR038920">
    <property type="entry name" value="At3g05675-like"/>
</dbReference>
<evidence type="ECO:0008006" key="4">
    <source>
        <dbReference type="Google" id="ProtNLM"/>
    </source>
</evidence>
<accession>A0A4Y7LI85</accession>
<evidence type="ECO:0000313" key="3">
    <source>
        <dbReference type="Proteomes" id="UP000316621"/>
    </source>
</evidence>
<feature type="region of interest" description="Disordered" evidence="1">
    <location>
        <begin position="280"/>
        <end position="304"/>
    </location>
</feature>
<dbReference type="GO" id="GO:0016567">
    <property type="term" value="P:protein ubiquitination"/>
    <property type="evidence" value="ECO:0007669"/>
    <property type="project" value="UniProtKB-UniPathway"/>
</dbReference>
<gene>
    <name evidence="2" type="ORF">C5167_047475</name>
</gene>
<organism evidence="2 3">
    <name type="scientific">Papaver somniferum</name>
    <name type="common">Opium poppy</name>
    <dbReference type="NCBI Taxonomy" id="3469"/>
    <lineage>
        <taxon>Eukaryota</taxon>
        <taxon>Viridiplantae</taxon>
        <taxon>Streptophyta</taxon>
        <taxon>Embryophyta</taxon>
        <taxon>Tracheophyta</taxon>
        <taxon>Spermatophyta</taxon>
        <taxon>Magnoliopsida</taxon>
        <taxon>Ranunculales</taxon>
        <taxon>Papaveraceae</taxon>
        <taxon>Papaveroideae</taxon>
        <taxon>Papaver</taxon>
    </lineage>
</organism>
<dbReference type="AlphaFoldDB" id="A0A4Y7LI85"/>
<protein>
    <recommendedName>
        <fullName evidence="4">BTB/POZ domain-containing protein</fullName>
    </recommendedName>
</protein>
<dbReference type="EMBL" id="CM010725">
    <property type="protein sequence ID" value="RZC84687.1"/>
    <property type="molecule type" value="Genomic_DNA"/>
</dbReference>
<name>A0A4Y7LI85_PAPSO</name>
<dbReference type="PANTHER" id="PTHR31060:SF7">
    <property type="entry name" value="OS06G0129200 PROTEIN"/>
    <property type="match status" value="1"/>
</dbReference>
<dbReference type="STRING" id="3469.A0A4Y7LI85"/>
<keyword evidence="3" id="KW-1185">Reference proteome</keyword>
<evidence type="ECO:0000313" key="2">
    <source>
        <dbReference type="EMBL" id="RZC84687.1"/>
    </source>
</evidence>
<dbReference type="Proteomes" id="UP000316621">
    <property type="component" value="Chromosome 11"/>
</dbReference>
<dbReference type="UniPathway" id="UPA00143"/>
<evidence type="ECO:0000256" key="1">
    <source>
        <dbReference type="SAM" id="MobiDB-lite"/>
    </source>
</evidence>
<sequence>MSLLTRVGPVDLNATKNVFLSAVRYATSIDVSSLNFAAELKTSAQEQVEYMLVADEDMSLVVADSEVISEVEMGLSRLLLLFTELLVSVPLESGIISEQDENTALQSLLDIEWMCNMLTKMELMRVFVSSWFNVSCKVLSAIEVEKFDFVMWDVKLKLIEIAGKVLDAVSYGNVILPSASRIALLKIWLPYMRKMKPLLDLKVSEDIGFTHKMDETLCESIEEAMVSLVSALPSNDQAEILSDWMMKAKQLKFPDLSEAFEVWCYRTKSAKRRLLAGTSGKKLSDTAGHKSTASGSTTTPGSNIQMLSGDCTICPGSKEQTLSGSDDTTVPGSERNVVRDLSHSEGTILPDSKTRDLSSSDRTTTPFNEVLDLSSSVRSPIVTASDRIPKITYGSLVTLEDGFVSYGPQQDISLSIAKFIVLLNDDPRDLSGGGFTFSL</sequence>